<evidence type="ECO:0000313" key="13">
    <source>
        <dbReference type="EMBL" id="KAF7234100.1"/>
    </source>
</evidence>
<dbReference type="GO" id="GO:0009986">
    <property type="term" value="C:cell surface"/>
    <property type="evidence" value="ECO:0007669"/>
    <property type="project" value="TreeGrafter"/>
</dbReference>
<evidence type="ECO:0000256" key="8">
    <source>
        <dbReference type="ARBA" id="ARBA00023180"/>
    </source>
</evidence>
<sequence>MPWNIFTLVRAASYVLWLIHRTWSLNNCSEVVRSWEQYPYTSLSALPAYHEAVKDSCSTSEVSLDTCCSSETSGILWVFGLSEFDYAWDEWLFTSFQPFWNDSLYLRSFFLSSLNNTMHTLHTSFKSSYGYNYERNQDFFFLFFDKLKKYMFGIEQNLAQIVDDFFHELLIRVVRLLLFADSDIDLQTANCVAVELEKHSPFDRIPESIKTMTARAFPPARIIGNAFMLASETILVLFNQVGQLFVSIMNHSKCDMLPVNVRTLIRNTCFQQWLRLRQCSSCYAIVDPPICMSSCRAAFSHCFTGIKQLDSKWNKMLGMFILDFI</sequence>
<gene>
    <name evidence="13" type="ORF">EG68_12441</name>
</gene>
<dbReference type="GO" id="GO:0016477">
    <property type="term" value="P:cell migration"/>
    <property type="evidence" value="ECO:0007669"/>
    <property type="project" value="TreeGrafter"/>
</dbReference>
<keyword evidence="4" id="KW-0336">GPI-anchor</keyword>
<keyword evidence="5 12" id="KW-0732">Signal</keyword>
<name>A0A8S9YHI4_9TREM</name>
<keyword evidence="7" id="KW-0472">Membrane</keyword>
<evidence type="ECO:0000256" key="3">
    <source>
        <dbReference type="ARBA" id="ARBA00022475"/>
    </source>
</evidence>
<keyword evidence="8" id="KW-0325">Glycoprotein</keyword>
<evidence type="ECO:0000256" key="11">
    <source>
        <dbReference type="RuleBase" id="RU003518"/>
    </source>
</evidence>
<dbReference type="Proteomes" id="UP000822476">
    <property type="component" value="Unassembled WGS sequence"/>
</dbReference>
<dbReference type="GO" id="GO:0005886">
    <property type="term" value="C:plasma membrane"/>
    <property type="evidence" value="ECO:0007669"/>
    <property type="project" value="UniProtKB-SubCell"/>
</dbReference>
<dbReference type="GO" id="GO:1905475">
    <property type="term" value="P:regulation of protein localization to membrane"/>
    <property type="evidence" value="ECO:0007669"/>
    <property type="project" value="TreeGrafter"/>
</dbReference>
<evidence type="ECO:0000256" key="5">
    <source>
        <dbReference type="ARBA" id="ARBA00022729"/>
    </source>
</evidence>
<comment type="caution">
    <text evidence="13">The sequence shown here is derived from an EMBL/GenBank/DDBJ whole genome shotgun (WGS) entry which is preliminary data.</text>
</comment>
<organism evidence="13 14">
    <name type="scientific">Paragonimus skrjabini miyazakii</name>
    <dbReference type="NCBI Taxonomy" id="59628"/>
    <lineage>
        <taxon>Eukaryota</taxon>
        <taxon>Metazoa</taxon>
        <taxon>Spiralia</taxon>
        <taxon>Lophotrochozoa</taxon>
        <taxon>Platyhelminthes</taxon>
        <taxon>Trematoda</taxon>
        <taxon>Digenea</taxon>
        <taxon>Plagiorchiida</taxon>
        <taxon>Troglotremata</taxon>
        <taxon>Troglotrematidae</taxon>
        <taxon>Paragonimus</taxon>
    </lineage>
</organism>
<accession>A0A8S9YHI4</accession>
<evidence type="ECO:0000256" key="1">
    <source>
        <dbReference type="ARBA" id="ARBA00004609"/>
    </source>
</evidence>
<dbReference type="OrthoDB" id="10010764at2759"/>
<proteinExistence type="inferred from homology"/>
<feature type="signal peptide" evidence="12">
    <location>
        <begin position="1"/>
        <end position="24"/>
    </location>
</feature>
<dbReference type="AlphaFoldDB" id="A0A8S9YHI4"/>
<comment type="subcellular location">
    <subcellularLocation>
        <location evidence="1">Cell membrane</location>
        <topology evidence="1">Lipid-anchor</topology>
        <topology evidence="1">GPI-anchor</topology>
    </subcellularLocation>
</comment>
<keyword evidence="10" id="KW-0449">Lipoprotein</keyword>
<evidence type="ECO:0000256" key="10">
    <source>
        <dbReference type="ARBA" id="ARBA00023288"/>
    </source>
</evidence>
<evidence type="ECO:0000313" key="14">
    <source>
        <dbReference type="Proteomes" id="UP000822476"/>
    </source>
</evidence>
<dbReference type="EMBL" id="JTDE01012774">
    <property type="protein sequence ID" value="KAF7234100.1"/>
    <property type="molecule type" value="Genomic_DNA"/>
</dbReference>
<dbReference type="PANTHER" id="PTHR10822:SF29">
    <property type="entry name" value="DIVISION ABNORMALLY DELAYED PROTEIN"/>
    <property type="match status" value="1"/>
</dbReference>
<comment type="similarity">
    <text evidence="2 11">Belongs to the glypican family.</text>
</comment>
<keyword evidence="3" id="KW-1003">Cell membrane</keyword>
<keyword evidence="14" id="KW-1185">Reference proteome</keyword>
<dbReference type="InterPro" id="IPR001863">
    <property type="entry name" value="Glypican"/>
</dbReference>
<reference evidence="13" key="1">
    <citation type="submission" date="2019-07" db="EMBL/GenBank/DDBJ databases">
        <title>Annotation for the trematode Paragonimus miyazaki's.</title>
        <authorList>
            <person name="Choi Y.-J."/>
        </authorList>
    </citation>
    <scope>NUCLEOTIDE SEQUENCE</scope>
    <source>
        <strain evidence="13">Japan</strain>
    </source>
</reference>
<protein>
    <submittedName>
        <fullName evidence="13">Uncharacterized protein</fullName>
    </submittedName>
</protein>
<evidence type="ECO:0000256" key="4">
    <source>
        <dbReference type="ARBA" id="ARBA00022622"/>
    </source>
</evidence>
<evidence type="ECO:0000256" key="6">
    <source>
        <dbReference type="ARBA" id="ARBA00022974"/>
    </source>
</evidence>
<keyword evidence="6" id="KW-0654">Proteoglycan</keyword>
<dbReference type="PANTHER" id="PTHR10822">
    <property type="entry name" value="GLYPICAN"/>
    <property type="match status" value="1"/>
</dbReference>
<dbReference type="GO" id="GO:0009966">
    <property type="term" value="P:regulation of signal transduction"/>
    <property type="evidence" value="ECO:0007669"/>
    <property type="project" value="InterPro"/>
</dbReference>
<evidence type="ECO:0000256" key="12">
    <source>
        <dbReference type="SAM" id="SignalP"/>
    </source>
</evidence>
<evidence type="ECO:0000256" key="7">
    <source>
        <dbReference type="ARBA" id="ARBA00023136"/>
    </source>
</evidence>
<keyword evidence="9" id="KW-0357">Heparan sulfate</keyword>
<evidence type="ECO:0000256" key="2">
    <source>
        <dbReference type="ARBA" id="ARBA00010260"/>
    </source>
</evidence>
<dbReference type="GO" id="GO:0098552">
    <property type="term" value="C:side of membrane"/>
    <property type="evidence" value="ECO:0007669"/>
    <property type="project" value="UniProtKB-KW"/>
</dbReference>
<dbReference type="GO" id="GO:0005576">
    <property type="term" value="C:extracellular region"/>
    <property type="evidence" value="ECO:0007669"/>
    <property type="project" value="TreeGrafter"/>
</dbReference>
<evidence type="ECO:0000256" key="9">
    <source>
        <dbReference type="ARBA" id="ARBA00023207"/>
    </source>
</evidence>
<dbReference type="Pfam" id="PF01153">
    <property type="entry name" value="Glypican"/>
    <property type="match status" value="1"/>
</dbReference>
<feature type="chain" id="PRO_5035810066" evidence="12">
    <location>
        <begin position="25"/>
        <end position="325"/>
    </location>
</feature>